<dbReference type="Gramene" id="KMS93408">
    <property type="protein sequence ID" value="KMS93408"/>
    <property type="gene ID" value="BVRB_031780"/>
</dbReference>
<gene>
    <name evidence="1" type="ORF">BVRB_031780</name>
</gene>
<organism evidence="1 2">
    <name type="scientific">Beta vulgaris subsp. vulgaris</name>
    <name type="common">Beet</name>
    <dbReference type="NCBI Taxonomy" id="3555"/>
    <lineage>
        <taxon>Eukaryota</taxon>
        <taxon>Viridiplantae</taxon>
        <taxon>Streptophyta</taxon>
        <taxon>Embryophyta</taxon>
        <taxon>Tracheophyta</taxon>
        <taxon>Spermatophyta</taxon>
        <taxon>Magnoliopsida</taxon>
        <taxon>eudicotyledons</taxon>
        <taxon>Gunneridae</taxon>
        <taxon>Pentapetalae</taxon>
        <taxon>Caryophyllales</taxon>
        <taxon>Chenopodiaceae</taxon>
        <taxon>Betoideae</taxon>
        <taxon>Beta</taxon>
    </lineage>
</organism>
<reference evidence="1 2" key="1">
    <citation type="journal article" date="2014" name="Nature">
        <title>The genome of the recently domesticated crop plant sugar beet (Beta vulgaris).</title>
        <authorList>
            <person name="Dohm J.C."/>
            <person name="Minoche A.E."/>
            <person name="Holtgrawe D."/>
            <person name="Capella-Gutierrez S."/>
            <person name="Zakrzewski F."/>
            <person name="Tafer H."/>
            <person name="Rupp O."/>
            <person name="Sorensen T.R."/>
            <person name="Stracke R."/>
            <person name="Reinhardt R."/>
            <person name="Goesmann A."/>
            <person name="Kraft T."/>
            <person name="Schulz B."/>
            <person name="Stadler P.F."/>
            <person name="Schmidt T."/>
            <person name="Gabaldon T."/>
            <person name="Lehrach H."/>
            <person name="Weisshaar B."/>
            <person name="Himmelbauer H."/>
        </authorList>
    </citation>
    <scope>NUCLEOTIDE SEQUENCE [LARGE SCALE GENOMIC DNA]</scope>
    <source>
        <tissue evidence="1">Taproot</tissue>
    </source>
</reference>
<dbReference type="Proteomes" id="UP000035740">
    <property type="component" value="Unassembled WGS sequence"/>
</dbReference>
<dbReference type="EMBL" id="KQ103094">
    <property type="protein sequence ID" value="KMS93408.1"/>
    <property type="molecule type" value="Genomic_DNA"/>
</dbReference>
<name>A0A0J8B0H1_BETVV</name>
<sequence>MLLRVKRRLAHALSRRNVSILQIGPRPKINVEEIVKNADRVAVNAQQRKVSGIEPQRIVGLAKEHHEMITARQKLEQKRNVLSKNLN</sequence>
<evidence type="ECO:0000313" key="1">
    <source>
        <dbReference type="EMBL" id="KMS93408.1"/>
    </source>
</evidence>
<feature type="non-terminal residue" evidence="1">
    <location>
        <position position="87"/>
    </location>
</feature>
<accession>A0A0J8B0H1</accession>
<evidence type="ECO:0000313" key="2">
    <source>
        <dbReference type="Proteomes" id="UP000035740"/>
    </source>
</evidence>
<dbReference type="AlphaFoldDB" id="A0A0J8B0H1"/>
<keyword evidence="2" id="KW-1185">Reference proteome</keyword>
<protein>
    <submittedName>
        <fullName evidence="1">Uncharacterized protein</fullName>
    </submittedName>
</protein>
<proteinExistence type="predicted"/>